<comment type="caution">
    <text evidence="1">The sequence shown here is derived from an EMBL/GenBank/DDBJ whole genome shotgun (WGS) entry which is preliminary data.</text>
</comment>
<reference evidence="1" key="1">
    <citation type="submission" date="2024-02" db="EMBL/GenBank/DDBJ databases">
        <title>Metagenome Assembled Genome of Zalaria obscura JY119.</title>
        <authorList>
            <person name="Vighnesh L."/>
            <person name="Jagadeeshwari U."/>
            <person name="Venkata Ramana C."/>
            <person name="Sasikala C."/>
        </authorList>
    </citation>
    <scope>NUCLEOTIDE SEQUENCE</scope>
    <source>
        <strain evidence="1">JY119</strain>
    </source>
</reference>
<organism evidence="1 2">
    <name type="scientific">Zalaria obscura</name>
    <dbReference type="NCBI Taxonomy" id="2024903"/>
    <lineage>
        <taxon>Eukaryota</taxon>
        <taxon>Fungi</taxon>
        <taxon>Dikarya</taxon>
        <taxon>Ascomycota</taxon>
        <taxon>Pezizomycotina</taxon>
        <taxon>Dothideomycetes</taxon>
        <taxon>Dothideomycetidae</taxon>
        <taxon>Dothideales</taxon>
        <taxon>Zalariaceae</taxon>
        <taxon>Zalaria</taxon>
    </lineage>
</organism>
<evidence type="ECO:0000313" key="2">
    <source>
        <dbReference type="Proteomes" id="UP001320706"/>
    </source>
</evidence>
<evidence type="ECO:0000313" key="1">
    <source>
        <dbReference type="EMBL" id="KAK8200906.1"/>
    </source>
</evidence>
<protein>
    <submittedName>
        <fullName evidence="1">Uncharacterized protein</fullName>
    </submittedName>
</protein>
<name>A0ACC3S934_9PEZI</name>
<dbReference type="Proteomes" id="UP001320706">
    <property type="component" value="Unassembled WGS sequence"/>
</dbReference>
<sequence>MDHLIQVRNETEASIHRLTREGKKLTYKLKVLQQPERARACGAGAKSSADRRPVDPPPIVELRIFEGEGFEKDITFQLNANYFLFATLEQAREIAHGRVDPQRNAPVLTGTPVAGMVYLDRPSPAGYFIFPDLSVRHEGKYRLSFSLYEELKEDKDDDPADDNSMKAPGVDNHVTHRLEVRSVPFTVFSAKKFPGLSTSTNLSRTVAEQGCRVRIRRDVRMRRRDKGSGKDGYDDDTPYDRAKQAATPDAYGQSSISGHSVLEVVPRPRSTSVTSHASIAPAAPGQISRRTSLQDMQQGYQQGVYGTSSVGPTTPQGAYSQQSPYGQTSTQQYPVQYPVQQTQMQPPPMQYPQYNYSQPAPMPAQQSYYTYAPAPQQPQQPLQPLQPAPQQQYDSQAHTRQNSMDYASQMQQDYRRPSAAQTTSYGYTQQAPSMLSQQPSFNNTNTYNQPQSISQMRQPSISAMTSAPAMHPSTTSISLPPLNTTLPLPNQKMEANSPMSAIPASNYYDMQKTTAPLQPMQTAPELHSAMGKRTYSNSFDTRHLNGPLRQGARPSMDFGNTHTPHLYAEDGEDDEQTEFDRMRMSYRRADGREMARPLPPSI</sequence>
<proteinExistence type="predicted"/>
<dbReference type="EMBL" id="JAMKPW020000038">
    <property type="protein sequence ID" value="KAK8200906.1"/>
    <property type="molecule type" value="Genomic_DNA"/>
</dbReference>
<keyword evidence="2" id="KW-1185">Reference proteome</keyword>
<accession>A0ACC3S934</accession>
<gene>
    <name evidence="1" type="ORF">M8818_006224</name>
</gene>